<comment type="caution">
    <text evidence="1">The sequence shown here is derived from an EMBL/GenBank/DDBJ whole genome shotgun (WGS) entry which is preliminary data.</text>
</comment>
<evidence type="ECO:0000313" key="2">
    <source>
        <dbReference type="Proteomes" id="UP000724874"/>
    </source>
</evidence>
<keyword evidence="2" id="KW-1185">Reference proteome</keyword>
<dbReference type="Gene3D" id="3.80.10.10">
    <property type="entry name" value="Ribonuclease Inhibitor"/>
    <property type="match status" value="1"/>
</dbReference>
<name>A0A9P5NT06_GYMJU</name>
<sequence>MVMKPPENHPTIPQEIIDFVIDIIALEGLDLRNRHCEIVLWFQHGSRIDAGNTYSLKSSFEEGMAHGKGRRDSLRFYNQTSILYSASTPSRLFLFFSDRVQRLESAGILTILCMLSWKVMLNICRNLGRRRIYLLDVLELLTRSPLHKFAFEVRNGILHWSVVKGRALAIFSAIRSLPSLRSLSFVNVHDLDRSLVFGENIDRNQGLQELNLWDVSMMDDSDSIIPGTPAFNIAPQNWEELEYLGIRTPEEYIRILSLDSSSFPRLRTLVVGFPAFTSEVPEFFKIMNNFAPTLTTLEIHDIYATGFRPNGQLPSSLSDLYNLRKLTLCATYNRPRLLVYASLEMMAHLLESGTSSLPIEDISITLVLASIIANDVPHIHQEQNELLLQSAVALDQVLTSAKLVNLKRVAFTLKLTTNFSKHANFSTQDIHPIGIDSYIRHNLLPTTSTFPSIDLRDSIEIFS</sequence>
<evidence type="ECO:0000313" key="1">
    <source>
        <dbReference type="EMBL" id="KAF8905729.1"/>
    </source>
</evidence>
<dbReference type="OrthoDB" id="10686049at2759"/>
<dbReference type="Proteomes" id="UP000724874">
    <property type="component" value="Unassembled WGS sequence"/>
</dbReference>
<gene>
    <name evidence="1" type="ORF">CPB84DRAFT_1960260</name>
</gene>
<accession>A0A9P5NT06</accession>
<organism evidence="1 2">
    <name type="scientific">Gymnopilus junonius</name>
    <name type="common">Spectacular rustgill mushroom</name>
    <name type="synonym">Gymnopilus spectabilis subsp. junonius</name>
    <dbReference type="NCBI Taxonomy" id="109634"/>
    <lineage>
        <taxon>Eukaryota</taxon>
        <taxon>Fungi</taxon>
        <taxon>Dikarya</taxon>
        <taxon>Basidiomycota</taxon>
        <taxon>Agaricomycotina</taxon>
        <taxon>Agaricomycetes</taxon>
        <taxon>Agaricomycetidae</taxon>
        <taxon>Agaricales</taxon>
        <taxon>Agaricineae</taxon>
        <taxon>Hymenogastraceae</taxon>
        <taxon>Gymnopilus</taxon>
    </lineage>
</organism>
<dbReference type="EMBL" id="JADNYJ010000021">
    <property type="protein sequence ID" value="KAF8905729.1"/>
    <property type="molecule type" value="Genomic_DNA"/>
</dbReference>
<dbReference type="SUPFAM" id="SSF52047">
    <property type="entry name" value="RNI-like"/>
    <property type="match status" value="1"/>
</dbReference>
<reference evidence="1" key="1">
    <citation type="submission" date="2020-11" db="EMBL/GenBank/DDBJ databases">
        <authorList>
            <consortium name="DOE Joint Genome Institute"/>
            <person name="Ahrendt S."/>
            <person name="Riley R."/>
            <person name="Andreopoulos W."/>
            <person name="LaButti K."/>
            <person name="Pangilinan J."/>
            <person name="Ruiz-duenas F.J."/>
            <person name="Barrasa J.M."/>
            <person name="Sanchez-Garcia M."/>
            <person name="Camarero S."/>
            <person name="Miyauchi S."/>
            <person name="Serrano A."/>
            <person name="Linde D."/>
            <person name="Babiker R."/>
            <person name="Drula E."/>
            <person name="Ayuso-Fernandez I."/>
            <person name="Pacheco R."/>
            <person name="Padilla G."/>
            <person name="Ferreira P."/>
            <person name="Barriuso J."/>
            <person name="Kellner H."/>
            <person name="Castanera R."/>
            <person name="Alfaro M."/>
            <person name="Ramirez L."/>
            <person name="Pisabarro A.G."/>
            <person name="Kuo A."/>
            <person name="Tritt A."/>
            <person name="Lipzen A."/>
            <person name="He G."/>
            <person name="Yan M."/>
            <person name="Ng V."/>
            <person name="Cullen D."/>
            <person name="Martin F."/>
            <person name="Rosso M.-N."/>
            <person name="Henrissat B."/>
            <person name="Hibbett D."/>
            <person name="Martinez A.T."/>
            <person name="Grigoriev I.V."/>
        </authorList>
    </citation>
    <scope>NUCLEOTIDE SEQUENCE</scope>
    <source>
        <strain evidence="1">AH 44721</strain>
    </source>
</reference>
<proteinExistence type="predicted"/>
<protein>
    <submittedName>
        <fullName evidence="1">Uncharacterized protein</fullName>
    </submittedName>
</protein>
<dbReference type="AlphaFoldDB" id="A0A9P5NT06"/>
<dbReference type="InterPro" id="IPR032675">
    <property type="entry name" value="LRR_dom_sf"/>
</dbReference>